<dbReference type="PANTHER" id="PTHR43827:SF3">
    <property type="entry name" value="NADP-DEPENDENT OXIDOREDUCTASE DOMAIN-CONTAINING PROTEIN"/>
    <property type="match status" value="1"/>
</dbReference>
<accession>A0ABR2GPT8</accession>
<sequence length="284" mass="32440">MLSNASTLSLSNGVKIPSIGIGTFNVKPADCEKALDFALHNGYRLIDTANAYFNEKAVGRAIKKSSVPREEIFLSTKLWPSVYDDPNGIEQTFERLQVDYIDLLFLHQPAGNFEAGYRNLEKLYNEKRIRAIGISNFEGEKLDKFLKSVDIKPHVIQAEAHPYFPRKELLRQLKPYGISIMGWFPLGHGDQSLMNQEIFTRLGKKYHKSNAQIILRWHVQKGFITIPGAITPEFILANIDVFDFKLTDDEMAEIAKLGNGKRYYDLNEDEYEKLAQSITSFDQE</sequence>
<evidence type="ECO:0000256" key="3">
    <source>
        <dbReference type="ARBA" id="ARBA00023002"/>
    </source>
</evidence>
<dbReference type="EMBL" id="JAPFFF010000071">
    <property type="protein sequence ID" value="KAK8835965.1"/>
    <property type="molecule type" value="Genomic_DNA"/>
</dbReference>
<proteinExistence type="inferred from homology"/>
<dbReference type="PANTHER" id="PTHR43827">
    <property type="entry name" value="2,5-DIKETO-D-GLUCONIC ACID REDUCTASE"/>
    <property type="match status" value="1"/>
</dbReference>
<dbReference type="SUPFAM" id="SSF51430">
    <property type="entry name" value="NAD(P)-linked oxidoreductase"/>
    <property type="match status" value="1"/>
</dbReference>
<dbReference type="PIRSF" id="PIRSF000097">
    <property type="entry name" value="AKR"/>
    <property type="match status" value="1"/>
</dbReference>
<gene>
    <name evidence="5" type="ORF">M9Y10_040162</name>
</gene>
<evidence type="ECO:0000256" key="1">
    <source>
        <dbReference type="ARBA" id="ARBA00007905"/>
    </source>
</evidence>
<dbReference type="PROSITE" id="PS00798">
    <property type="entry name" value="ALDOKETO_REDUCTASE_1"/>
    <property type="match status" value="1"/>
</dbReference>
<keyword evidence="2" id="KW-0521">NADP</keyword>
<comment type="similarity">
    <text evidence="1">Belongs to the aldo/keto reductase family.</text>
</comment>
<dbReference type="Gene3D" id="3.20.20.100">
    <property type="entry name" value="NADP-dependent oxidoreductase domain"/>
    <property type="match status" value="1"/>
</dbReference>
<name>A0ABR2GPT8_9EUKA</name>
<dbReference type="PROSITE" id="PS00062">
    <property type="entry name" value="ALDOKETO_REDUCTASE_2"/>
    <property type="match status" value="1"/>
</dbReference>
<protein>
    <recommendedName>
        <fullName evidence="4">NADP-dependent oxidoreductase domain-containing protein</fullName>
    </recommendedName>
</protein>
<dbReference type="Proteomes" id="UP001470230">
    <property type="component" value="Unassembled WGS sequence"/>
</dbReference>
<evidence type="ECO:0000256" key="2">
    <source>
        <dbReference type="ARBA" id="ARBA00022857"/>
    </source>
</evidence>
<evidence type="ECO:0000313" key="5">
    <source>
        <dbReference type="EMBL" id="KAK8835965.1"/>
    </source>
</evidence>
<dbReference type="PRINTS" id="PR00069">
    <property type="entry name" value="ALDKETRDTASE"/>
</dbReference>
<evidence type="ECO:0000259" key="4">
    <source>
        <dbReference type="Pfam" id="PF00248"/>
    </source>
</evidence>
<reference evidence="5 6" key="1">
    <citation type="submission" date="2024-04" db="EMBL/GenBank/DDBJ databases">
        <title>Tritrichomonas musculus Genome.</title>
        <authorList>
            <person name="Alves-Ferreira E."/>
            <person name="Grigg M."/>
            <person name="Lorenzi H."/>
            <person name="Galac M."/>
        </authorList>
    </citation>
    <scope>NUCLEOTIDE SEQUENCE [LARGE SCALE GENOMIC DNA]</scope>
    <source>
        <strain evidence="5 6">EAF2021</strain>
    </source>
</reference>
<dbReference type="InterPro" id="IPR023210">
    <property type="entry name" value="NADP_OxRdtase_dom"/>
</dbReference>
<keyword evidence="3" id="KW-0560">Oxidoreductase</keyword>
<feature type="domain" description="NADP-dependent oxidoreductase" evidence="4">
    <location>
        <begin position="19"/>
        <end position="257"/>
    </location>
</feature>
<dbReference type="InterPro" id="IPR018170">
    <property type="entry name" value="Aldo/ket_reductase_CS"/>
</dbReference>
<organism evidence="5 6">
    <name type="scientific">Tritrichomonas musculus</name>
    <dbReference type="NCBI Taxonomy" id="1915356"/>
    <lineage>
        <taxon>Eukaryota</taxon>
        <taxon>Metamonada</taxon>
        <taxon>Parabasalia</taxon>
        <taxon>Tritrichomonadida</taxon>
        <taxon>Tritrichomonadidae</taxon>
        <taxon>Tritrichomonas</taxon>
    </lineage>
</organism>
<dbReference type="InterPro" id="IPR020471">
    <property type="entry name" value="AKR"/>
</dbReference>
<dbReference type="InterPro" id="IPR036812">
    <property type="entry name" value="NAD(P)_OxRdtase_dom_sf"/>
</dbReference>
<keyword evidence="6" id="KW-1185">Reference proteome</keyword>
<comment type="caution">
    <text evidence="5">The sequence shown here is derived from an EMBL/GenBank/DDBJ whole genome shotgun (WGS) entry which is preliminary data.</text>
</comment>
<dbReference type="Pfam" id="PF00248">
    <property type="entry name" value="Aldo_ket_red"/>
    <property type="match status" value="1"/>
</dbReference>
<evidence type="ECO:0000313" key="6">
    <source>
        <dbReference type="Proteomes" id="UP001470230"/>
    </source>
</evidence>